<sequence length="279" mass="32257">MSKALHGLVDIPVRNVRHDLADSLKSYWYGGDPGITAFYNTLSIIFPHAEKMVIDSVKYYENDIADPDIKAEVKGLVGQEAVHMREHHSYNKEMEALGVDVDACEKPFVAYMDKLREKRSPLMRLAMTCAIEHYTAMMAGRLLEEPEYLKANAPDEQFDMWMWHAAEETEHKGVAFDVYLAVASGPSAYFRRIHAMNLATVLFSWFMVRCIYMLLKKDGKQRSLKAWWNVFDLMWIKPGVLRKCAGRFAAFYLPGFHPWKHDNRADLERWRQSQTLTAA</sequence>
<name>A0A081B972_9HYPH</name>
<keyword evidence="1" id="KW-1133">Transmembrane helix</keyword>
<dbReference type="EMBL" id="BBIO01000004">
    <property type="protein sequence ID" value="GAK44590.1"/>
    <property type="molecule type" value="Genomic_DNA"/>
</dbReference>
<dbReference type="Pfam" id="PF10118">
    <property type="entry name" value="Metal_hydrol"/>
    <property type="match status" value="1"/>
</dbReference>
<dbReference type="SUPFAM" id="SSF48613">
    <property type="entry name" value="Heme oxygenase-like"/>
    <property type="match status" value="1"/>
</dbReference>
<dbReference type="AlphaFoldDB" id="A0A081B972"/>
<proteinExistence type="predicted"/>
<protein>
    <submittedName>
        <fullName evidence="2">Metal-dependent hydrolase</fullName>
    </submittedName>
</protein>
<organism evidence="2 3">
    <name type="scientific">Tepidicaulis marinus</name>
    <dbReference type="NCBI Taxonomy" id="1333998"/>
    <lineage>
        <taxon>Bacteria</taxon>
        <taxon>Pseudomonadati</taxon>
        <taxon>Pseudomonadota</taxon>
        <taxon>Alphaproteobacteria</taxon>
        <taxon>Hyphomicrobiales</taxon>
        <taxon>Parvibaculaceae</taxon>
        <taxon>Tepidicaulis</taxon>
    </lineage>
</organism>
<dbReference type="GO" id="GO:0016787">
    <property type="term" value="F:hydrolase activity"/>
    <property type="evidence" value="ECO:0007669"/>
    <property type="project" value="UniProtKB-KW"/>
</dbReference>
<evidence type="ECO:0000313" key="2">
    <source>
        <dbReference type="EMBL" id="GAK44590.1"/>
    </source>
</evidence>
<dbReference type="PANTHER" id="PTHR39456">
    <property type="entry name" value="METAL-DEPENDENT HYDROLASE"/>
    <property type="match status" value="1"/>
</dbReference>
<keyword evidence="2" id="KW-0378">Hydrolase</keyword>
<dbReference type="RefSeq" id="WP_045444102.1">
    <property type="nucleotide sequence ID" value="NZ_BBIO01000004.1"/>
</dbReference>
<dbReference type="STRING" id="1333998.M2A_1089"/>
<accession>A0A081B972</accession>
<dbReference type="InterPro" id="IPR016516">
    <property type="entry name" value="UCP07580"/>
</dbReference>
<comment type="caution">
    <text evidence="2">The sequence shown here is derived from an EMBL/GenBank/DDBJ whole genome shotgun (WGS) entry which is preliminary data.</text>
</comment>
<dbReference type="PANTHER" id="PTHR39456:SF1">
    <property type="entry name" value="METAL-DEPENDENT HYDROLASE"/>
    <property type="match status" value="1"/>
</dbReference>
<feature type="transmembrane region" description="Helical" evidence="1">
    <location>
        <begin position="195"/>
        <end position="215"/>
    </location>
</feature>
<dbReference type="eggNOG" id="COG3687">
    <property type="taxonomic scope" value="Bacteria"/>
</dbReference>
<dbReference type="Proteomes" id="UP000028702">
    <property type="component" value="Unassembled WGS sequence"/>
</dbReference>
<dbReference type="InterPro" id="IPR016084">
    <property type="entry name" value="Haem_Oase-like_multi-hlx"/>
</dbReference>
<keyword evidence="3" id="KW-1185">Reference proteome</keyword>
<keyword evidence="1" id="KW-0472">Membrane</keyword>
<reference evidence="2 3" key="1">
    <citation type="submission" date="2014-07" db="EMBL/GenBank/DDBJ databases">
        <title>Tepidicaulis marinum gen. nov., sp. nov., a novel marine bacterium denitrifying nitrate to nitrous oxide strictly under microaerobic conditions.</title>
        <authorList>
            <person name="Takeuchi M."/>
            <person name="Yamagishi T."/>
            <person name="Kamagata Y."/>
            <person name="Oshima K."/>
            <person name="Hattori M."/>
            <person name="Katayama T."/>
            <person name="Hanada S."/>
            <person name="Tamaki H."/>
            <person name="Marumo K."/>
            <person name="Maeda H."/>
            <person name="Nedachi M."/>
            <person name="Iwasaki W."/>
            <person name="Suwa Y."/>
            <person name="Sakata S."/>
        </authorList>
    </citation>
    <scope>NUCLEOTIDE SEQUENCE [LARGE SCALE GENOMIC DNA]</scope>
    <source>
        <strain evidence="2 3">MA2</strain>
    </source>
</reference>
<evidence type="ECO:0000256" key="1">
    <source>
        <dbReference type="SAM" id="Phobius"/>
    </source>
</evidence>
<evidence type="ECO:0000313" key="3">
    <source>
        <dbReference type="Proteomes" id="UP000028702"/>
    </source>
</evidence>
<keyword evidence="1" id="KW-0812">Transmembrane</keyword>
<dbReference type="PIRSF" id="PIRSF007580">
    <property type="entry name" value="UCP07580"/>
    <property type="match status" value="1"/>
</dbReference>
<gene>
    <name evidence="2" type="ORF">M2A_1089</name>
</gene>